<dbReference type="Proteomes" id="UP001589608">
    <property type="component" value="Unassembled WGS sequence"/>
</dbReference>
<evidence type="ECO:0000256" key="1">
    <source>
        <dbReference type="SAM" id="Phobius"/>
    </source>
</evidence>
<evidence type="ECO:0000313" key="2">
    <source>
        <dbReference type="EMBL" id="MFB9442625.1"/>
    </source>
</evidence>
<evidence type="ECO:0000313" key="3">
    <source>
        <dbReference type="Proteomes" id="UP001589608"/>
    </source>
</evidence>
<sequence>MESSRVVRGPSAGAYVVLGLAWAGAGVALLAGWPVPGDVLVAAGGGLAALSGLLYLRGGPATRAVVHPDLIAVRNRFELIDVPRHLVDGAVVLGVLGVHLRLVDGERIPLDLNGSARRRRTELDETIESVPEIASSGDVAQTFRVSSAFVTIFAVLGAAAALAALCGGGRLR</sequence>
<comment type="caution">
    <text evidence="2">The sequence shown here is derived from an EMBL/GenBank/DDBJ whole genome shotgun (WGS) entry which is preliminary data.</text>
</comment>
<keyword evidence="3" id="KW-1185">Reference proteome</keyword>
<protein>
    <recommendedName>
        <fullName evidence="4">PH domain-containing protein</fullName>
    </recommendedName>
</protein>
<dbReference type="RefSeq" id="WP_223098051.1">
    <property type="nucleotide sequence ID" value="NZ_CP061913.1"/>
</dbReference>
<feature type="transmembrane region" description="Helical" evidence="1">
    <location>
        <begin position="39"/>
        <end position="56"/>
    </location>
</feature>
<feature type="transmembrane region" description="Helical" evidence="1">
    <location>
        <begin position="12"/>
        <end position="33"/>
    </location>
</feature>
<feature type="transmembrane region" description="Helical" evidence="1">
    <location>
        <begin position="145"/>
        <end position="166"/>
    </location>
</feature>
<keyword evidence="1" id="KW-0472">Membrane</keyword>
<dbReference type="EMBL" id="JBHMCA010000015">
    <property type="protein sequence ID" value="MFB9442625.1"/>
    <property type="molecule type" value="Genomic_DNA"/>
</dbReference>
<gene>
    <name evidence="2" type="ORF">ACFFTR_05945</name>
</gene>
<proteinExistence type="predicted"/>
<accession>A0ABV5M191</accession>
<keyword evidence="1" id="KW-0812">Transmembrane</keyword>
<evidence type="ECO:0008006" key="4">
    <source>
        <dbReference type="Google" id="ProtNLM"/>
    </source>
</evidence>
<name>A0ABV5M191_9ACTN</name>
<organism evidence="2 3">
    <name type="scientific">Dactylosporangium vinaceum</name>
    <dbReference type="NCBI Taxonomy" id="53362"/>
    <lineage>
        <taxon>Bacteria</taxon>
        <taxon>Bacillati</taxon>
        <taxon>Actinomycetota</taxon>
        <taxon>Actinomycetes</taxon>
        <taxon>Micromonosporales</taxon>
        <taxon>Micromonosporaceae</taxon>
        <taxon>Dactylosporangium</taxon>
    </lineage>
</organism>
<reference evidence="2 3" key="1">
    <citation type="submission" date="2024-09" db="EMBL/GenBank/DDBJ databases">
        <authorList>
            <person name="Sun Q."/>
            <person name="Mori K."/>
        </authorList>
    </citation>
    <scope>NUCLEOTIDE SEQUENCE [LARGE SCALE GENOMIC DNA]</scope>
    <source>
        <strain evidence="2 3">JCM 3307</strain>
    </source>
</reference>
<keyword evidence="1" id="KW-1133">Transmembrane helix</keyword>